<evidence type="ECO:0000313" key="2">
    <source>
        <dbReference type="EMBL" id="KAK9816025.1"/>
    </source>
</evidence>
<organism evidence="2 3">
    <name type="scientific">Apatococcus lobatus</name>
    <dbReference type="NCBI Taxonomy" id="904363"/>
    <lineage>
        <taxon>Eukaryota</taxon>
        <taxon>Viridiplantae</taxon>
        <taxon>Chlorophyta</taxon>
        <taxon>core chlorophytes</taxon>
        <taxon>Trebouxiophyceae</taxon>
        <taxon>Chlorellales</taxon>
        <taxon>Chlorellaceae</taxon>
        <taxon>Apatococcus</taxon>
    </lineage>
</organism>
<sequence length="73" mass="7796">MLGGYQDKQNVENDAQVQGAADFAAEKLGEGKVAKILSLSTNPWEAKKSSFPPQSSSEHVSMTLLSPAHPSRP</sequence>
<protein>
    <submittedName>
        <fullName evidence="2">Uncharacterized protein</fullName>
    </submittedName>
</protein>
<comment type="caution">
    <text evidence="2">The sequence shown here is derived from an EMBL/GenBank/DDBJ whole genome shotgun (WGS) entry which is preliminary data.</text>
</comment>
<dbReference type="Proteomes" id="UP001438707">
    <property type="component" value="Unassembled WGS sequence"/>
</dbReference>
<keyword evidence="3" id="KW-1185">Reference proteome</keyword>
<evidence type="ECO:0000256" key="1">
    <source>
        <dbReference type="SAM" id="MobiDB-lite"/>
    </source>
</evidence>
<name>A0AAW1Q243_9CHLO</name>
<feature type="region of interest" description="Disordered" evidence="1">
    <location>
        <begin position="43"/>
        <end position="73"/>
    </location>
</feature>
<gene>
    <name evidence="2" type="ORF">WJX74_010872</name>
</gene>
<dbReference type="EMBL" id="JALJOS010000097">
    <property type="protein sequence ID" value="KAK9816025.1"/>
    <property type="molecule type" value="Genomic_DNA"/>
</dbReference>
<evidence type="ECO:0000313" key="3">
    <source>
        <dbReference type="Proteomes" id="UP001438707"/>
    </source>
</evidence>
<dbReference type="AlphaFoldDB" id="A0AAW1Q243"/>
<reference evidence="2 3" key="1">
    <citation type="journal article" date="2024" name="Nat. Commun.">
        <title>Phylogenomics reveals the evolutionary origins of lichenization in chlorophyte algae.</title>
        <authorList>
            <person name="Puginier C."/>
            <person name="Libourel C."/>
            <person name="Otte J."/>
            <person name="Skaloud P."/>
            <person name="Haon M."/>
            <person name="Grisel S."/>
            <person name="Petersen M."/>
            <person name="Berrin J.G."/>
            <person name="Delaux P.M."/>
            <person name="Dal Grande F."/>
            <person name="Keller J."/>
        </authorList>
    </citation>
    <scope>NUCLEOTIDE SEQUENCE [LARGE SCALE GENOMIC DNA]</scope>
    <source>
        <strain evidence="2 3">SAG 2145</strain>
    </source>
</reference>
<proteinExistence type="predicted"/>
<accession>A0AAW1Q243</accession>
<feature type="compositionally biased region" description="Polar residues" evidence="1">
    <location>
        <begin position="51"/>
        <end position="64"/>
    </location>
</feature>